<protein>
    <submittedName>
        <fullName evidence="2">Uncharacterized protein</fullName>
    </submittedName>
</protein>
<dbReference type="Proteomes" id="UP000770661">
    <property type="component" value="Unassembled WGS sequence"/>
</dbReference>
<feature type="region of interest" description="Disordered" evidence="1">
    <location>
        <begin position="294"/>
        <end position="318"/>
    </location>
</feature>
<accession>A0A8J5CKN0</accession>
<dbReference type="EMBL" id="JACEEZ010023452">
    <property type="protein sequence ID" value="KAG0711272.1"/>
    <property type="molecule type" value="Genomic_DNA"/>
</dbReference>
<evidence type="ECO:0000313" key="2">
    <source>
        <dbReference type="EMBL" id="KAG0711272.1"/>
    </source>
</evidence>
<name>A0A8J5CKN0_CHIOP</name>
<evidence type="ECO:0000256" key="1">
    <source>
        <dbReference type="SAM" id="MobiDB-lite"/>
    </source>
</evidence>
<feature type="compositionally biased region" description="Basic and acidic residues" evidence="1">
    <location>
        <begin position="131"/>
        <end position="143"/>
    </location>
</feature>
<gene>
    <name evidence="2" type="ORF">GWK47_020954</name>
</gene>
<feature type="region of interest" description="Disordered" evidence="1">
    <location>
        <begin position="122"/>
        <end position="143"/>
    </location>
</feature>
<dbReference type="AlphaFoldDB" id="A0A8J5CKN0"/>
<proteinExistence type="predicted"/>
<keyword evidence="3" id="KW-1185">Reference proteome</keyword>
<organism evidence="2 3">
    <name type="scientific">Chionoecetes opilio</name>
    <name type="common">Atlantic snow crab</name>
    <name type="synonym">Cancer opilio</name>
    <dbReference type="NCBI Taxonomy" id="41210"/>
    <lineage>
        <taxon>Eukaryota</taxon>
        <taxon>Metazoa</taxon>
        <taxon>Ecdysozoa</taxon>
        <taxon>Arthropoda</taxon>
        <taxon>Crustacea</taxon>
        <taxon>Multicrustacea</taxon>
        <taxon>Malacostraca</taxon>
        <taxon>Eumalacostraca</taxon>
        <taxon>Eucarida</taxon>
        <taxon>Decapoda</taxon>
        <taxon>Pleocyemata</taxon>
        <taxon>Brachyura</taxon>
        <taxon>Eubrachyura</taxon>
        <taxon>Majoidea</taxon>
        <taxon>Majidae</taxon>
        <taxon>Chionoecetes</taxon>
    </lineage>
</organism>
<evidence type="ECO:0000313" key="3">
    <source>
        <dbReference type="Proteomes" id="UP000770661"/>
    </source>
</evidence>
<sequence length="318" mass="36475">MCAALCSYVITQVQNRITDFLIIRLCHTVKSRLLASDRCQYYRSHCPAGEHRLHRRSCSLCWQRIQTLNLWDVSHVRWEPSMLITTLCNGNPVTQVSFPSLLLDLGLMAAPRDMAKVYSKPTCLNTPENSSDARHTDPNLGDERFKARPQATASVRAECLHHSRINGPCVAMAWKRYFCFLTKATKTRPNSRRLSYAATLPTTYQGTASLTPVEHANHTQGSAKTLWNTHDSSFIISSYHIESRHKKDRDLRLNLHEVHRVFLYPCKPQPAARIHFATPSLLLHRDEALTQVQRRTRQRSYTSHYHPCAGLDAHQHRT</sequence>
<reference evidence="2" key="1">
    <citation type="submission" date="2020-07" db="EMBL/GenBank/DDBJ databases">
        <title>The High-quality genome of the commercially important snow crab, Chionoecetes opilio.</title>
        <authorList>
            <person name="Jeong J.-H."/>
            <person name="Ryu S."/>
        </authorList>
    </citation>
    <scope>NUCLEOTIDE SEQUENCE</scope>
    <source>
        <strain evidence="2">MADBK_172401_WGS</strain>
        <tissue evidence="2">Digestive gland</tissue>
    </source>
</reference>
<comment type="caution">
    <text evidence="2">The sequence shown here is derived from an EMBL/GenBank/DDBJ whole genome shotgun (WGS) entry which is preliminary data.</text>
</comment>